<dbReference type="GO" id="GO:0032259">
    <property type="term" value="P:methylation"/>
    <property type="evidence" value="ECO:0007669"/>
    <property type="project" value="UniProtKB-KW"/>
</dbReference>
<dbReference type="Pfam" id="PF04672">
    <property type="entry name" value="Methyltransf_19"/>
    <property type="match status" value="1"/>
</dbReference>
<name>A0A1G9ZGS3_ALLAB</name>
<dbReference type="OrthoDB" id="5175904at2"/>
<keyword evidence="2" id="KW-0489">Methyltransferase</keyword>
<evidence type="ECO:0000256" key="1">
    <source>
        <dbReference type="SAM" id="MobiDB-lite"/>
    </source>
</evidence>
<feature type="region of interest" description="Disordered" evidence="1">
    <location>
        <begin position="245"/>
        <end position="268"/>
    </location>
</feature>
<keyword evidence="3" id="KW-1185">Reference proteome</keyword>
<dbReference type="Gene3D" id="3.40.50.150">
    <property type="entry name" value="Vaccinia Virus protein VP39"/>
    <property type="match status" value="1"/>
</dbReference>
<organism evidence="2 3">
    <name type="scientific">Allokutzneria albata</name>
    <name type="common">Kibdelosporangium albatum</name>
    <dbReference type="NCBI Taxonomy" id="211114"/>
    <lineage>
        <taxon>Bacteria</taxon>
        <taxon>Bacillati</taxon>
        <taxon>Actinomycetota</taxon>
        <taxon>Actinomycetes</taxon>
        <taxon>Pseudonocardiales</taxon>
        <taxon>Pseudonocardiaceae</taxon>
        <taxon>Allokutzneria</taxon>
    </lineage>
</organism>
<evidence type="ECO:0000313" key="2">
    <source>
        <dbReference type="EMBL" id="SDN20221.1"/>
    </source>
</evidence>
<proteinExistence type="predicted"/>
<dbReference type="Proteomes" id="UP000183376">
    <property type="component" value="Chromosome I"/>
</dbReference>
<dbReference type="eggNOG" id="COG2890">
    <property type="taxonomic scope" value="Bacteria"/>
</dbReference>
<protein>
    <submittedName>
        <fullName evidence="2">S-adenosyl methyltransferase</fullName>
    </submittedName>
</protein>
<dbReference type="EMBL" id="LT629701">
    <property type="protein sequence ID" value="SDN20221.1"/>
    <property type="molecule type" value="Genomic_DNA"/>
</dbReference>
<dbReference type="GO" id="GO:0008168">
    <property type="term" value="F:methyltransferase activity"/>
    <property type="evidence" value="ECO:0007669"/>
    <property type="project" value="UniProtKB-KW"/>
</dbReference>
<keyword evidence="2" id="KW-0808">Transferase</keyword>
<dbReference type="InterPro" id="IPR029063">
    <property type="entry name" value="SAM-dependent_MTases_sf"/>
</dbReference>
<gene>
    <name evidence="2" type="ORF">SAMN04489726_5481</name>
</gene>
<dbReference type="PIRSF" id="PIRSF017393">
    <property type="entry name" value="MTase_SAV2177"/>
    <property type="match status" value="1"/>
</dbReference>
<evidence type="ECO:0000313" key="3">
    <source>
        <dbReference type="Proteomes" id="UP000183376"/>
    </source>
</evidence>
<dbReference type="STRING" id="211114.SAMN04489726_5481"/>
<sequence length="268" mass="30310">MALPSWAPAEIDLSKPSAARVYDYYLGGSHNFEVDRNQADEAIRQWPDLPKIMQENRGVLRRAVRYCVSNGIRQFLDIGSGIPTVGNVHEVAQRADPRCRTAYVDVDSIAVAHSRAMLADNRLTTVVQADMRYPDQILHDPDVRRLIDFDEPVAVLMLAVLHFVSDEDDPQDITRYYRDALVPGSMLAISHATFEGQPERALAHSELYRRTGTPMWWRSKAEILGMFGDFELVEPGLVWFGQWRPDPEDEVDTDPQRATGYAGVGVKR</sequence>
<accession>A0A1G9ZGS3</accession>
<dbReference type="SUPFAM" id="SSF53335">
    <property type="entry name" value="S-adenosyl-L-methionine-dependent methyltransferases"/>
    <property type="match status" value="1"/>
</dbReference>
<dbReference type="InterPro" id="IPR006764">
    <property type="entry name" value="SAM_dep_MeTrfase_SAV2177_type"/>
</dbReference>
<dbReference type="AlphaFoldDB" id="A0A1G9ZGS3"/>
<reference evidence="2 3" key="1">
    <citation type="submission" date="2016-10" db="EMBL/GenBank/DDBJ databases">
        <authorList>
            <person name="de Groot N.N."/>
        </authorList>
    </citation>
    <scope>NUCLEOTIDE SEQUENCE [LARGE SCALE GENOMIC DNA]</scope>
    <source>
        <strain evidence="2 3">DSM 44149</strain>
    </source>
</reference>
<dbReference type="RefSeq" id="WP_043814410.1">
    <property type="nucleotide sequence ID" value="NZ_JOEF01000055.1"/>
</dbReference>